<keyword evidence="2 3" id="KW-0378">Hydrolase</keyword>
<dbReference type="Pfam" id="PF00135">
    <property type="entry name" value="COesterase"/>
    <property type="match status" value="1"/>
</dbReference>
<proteinExistence type="inferred from homology"/>
<keyword evidence="3" id="KW-0732">Signal</keyword>
<evidence type="ECO:0000256" key="1">
    <source>
        <dbReference type="ARBA" id="ARBA00005964"/>
    </source>
</evidence>
<accession>A0A1M4WVU4</accession>
<dbReference type="PANTHER" id="PTHR11559">
    <property type="entry name" value="CARBOXYLESTERASE"/>
    <property type="match status" value="1"/>
</dbReference>
<feature type="chain" id="PRO_5011808876" description="Carboxylic ester hydrolase" evidence="3">
    <location>
        <begin position="22"/>
        <end position="548"/>
    </location>
</feature>
<dbReference type="EC" id="3.1.1.-" evidence="3"/>
<dbReference type="InterPro" id="IPR029058">
    <property type="entry name" value="AB_hydrolase_fold"/>
</dbReference>
<dbReference type="InterPro" id="IPR019826">
    <property type="entry name" value="Carboxylesterase_B_AS"/>
</dbReference>
<dbReference type="STRING" id="1302690.BUE76_06635"/>
<feature type="domain" description="Carboxylesterase type B" evidence="4">
    <location>
        <begin position="45"/>
        <end position="538"/>
    </location>
</feature>
<dbReference type="AlphaFoldDB" id="A0A1M4WVU4"/>
<dbReference type="InterPro" id="IPR002018">
    <property type="entry name" value="CarbesteraseB"/>
</dbReference>
<reference evidence="5 6" key="1">
    <citation type="submission" date="2016-11" db="EMBL/GenBank/DDBJ databases">
        <authorList>
            <person name="Jaros S."/>
            <person name="Januszkiewicz K."/>
            <person name="Wedrychowicz H."/>
        </authorList>
    </citation>
    <scope>NUCLEOTIDE SEQUENCE [LARGE SCALE GENOMIC DNA]</scope>
    <source>
        <strain evidence="5 6">DSM 26897</strain>
    </source>
</reference>
<sequence>MKFNRRILLGLCLAAPVLVMAQGNSATAVNLKSDKPALVAGKDVAVVQTSFGKLRGYVHNGIFTYKGIPYAKAERFMPPTKPAEWTNVRTAFSYGPVCPTDVTTQVNDEIEFPFNHNWGFSNENCQVLNVWSAGINDSKKRPVMVWLHGGGFTAGSSIELPSYDGEALAKKGDVVVVSINHRLNILGHLDLSAFGDKYKASANVGMLDALAALHWVKDNIAQFGGDPNNVTIFGQSGGGGKVTTLMSAPAAKGYFHKAIVQSGSYLMNGIPTKEMTQKVGAALLEELGLQPAQVDSLKNVPYEKLLAAGKKAQQKVNAALRAEGRTANLGWGPVQDGDFLPYQPSSAEALQLSADVPMLVGTTKNEFTAFAPSGGDLTMDAIKENLKKRYADKADAYMMAVKKAYPNTTQPFQYTDIDFAFRPGAVKHGNSKAALGKAPVYMYLFNWQSPVNDGRYKAMHCMELPFVFNNIQRCEEMTGGGKEAYTLADQMSGAWINFARTGNPNYKGLPKWPAYTEAGGATMLFDVKNEVRSHPDKELLDIVTAKPM</sequence>
<evidence type="ECO:0000256" key="3">
    <source>
        <dbReference type="RuleBase" id="RU361235"/>
    </source>
</evidence>
<dbReference type="Proteomes" id="UP000184368">
    <property type="component" value="Unassembled WGS sequence"/>
</dbReference>
<feature type="signal peptide" evidence="3">
    <location>
        <begin position="1"/>
        <end position="21"/>
    </location>
</feature>
<dbReference type="GO" id="GO:0016787">
    <property type="term" value="F:hydrolase activity"/>
    <property type="evidence" value="ECO:0007669"/>
    <property type="project" value="UniProtKB-KW"/>
</dbReference>
<gene>
    <name evidence="5" type="ORF">SAMN05444008_103152</name>
</gene>
<dbReference type="RefSeq" id="WP_073040645.1">
    <property type="nucleotide sequence ID" value="NZ_FQUO01000003.1"/>
</dbReference>
<keyword evidence="6" id="KW-1185">Reference proteome</keyword>
<dbReference type="EMBL" id="FQUO01000003">
    <property type="protein sequence ID" value="SHE85092.1"/>
    <property type="molecule type" value="Genomic_DNA"/>
</dbReference>
<dbReference type="InterPro" id="IPR050309">
    <property type="entry name" value="Type-B_Carboxylest/Lipase"/>
</dbReference>
<dbReference type="Gene3D" id="3.40.50.1820">
    <property type="entry name" value="alpha/beta hydrolase"/>
    <property type="match status" value="1"/>
</dbReference>
<dbReference type="PROSITE" id="PS00122">
    <property type="entry name" value="CARBOXYLESTERASE_B_1"/>
    <property type="match status" value="1"/>
</dbReference>
<evidence type="ECO:0000259" key="4">
    <source>
        <dbReference type="Pfam" id="PF00135"/>
    </source>
</evidence>
<organism evidence="5 6">
    <name type="scientific">Cnuella takakiae</name>
    <dbReference type="NCBI Taxonomy" id="1302690"/>
    <lineage>
        <taxon>Bacteria</taxon>
        <taxon>Pseudomonadati</taxon>
        <taxon>Bacteroidota</taxon>
        <taxon>Chitinophagia</taxon>
        <taxon>Chitinophagales</taxon>
        <taxon>Chitinophagaceae</taxon>
        <taxon>Cnuella</taxon>
    </lineage>
</organism>
<comment type="similarity">
    <text evidence="1 3">Belongs to the type-B carboxylesterase/lipase family.</text>
</comment>
<evidence type="ECO:0000313" key="5">
    <source>
        <dbReference type="EMBL" id="SHE85092.1"/>
    </source>
</evidence>
<evidence type="ECO:0000313" key="6">
    <source>
        <dbReference type="Proteomes" id="UP000184368"/>
    </source>
</evidence>
<protein>
    <recommendedName>
        <fullName evidence="3">Carboxylic ester hydrolase</fullName>
        <ecNumber evidence="3">3.1.1.-</ecNumber>
    </recommendedName>
</protein>
<name>A0A1M4WVU4_9BACT</name>
<dbReference type="SUPFAM" id="SSF53474">
    <property type="entry name" value="alpha/beta-Hydrolases"/>
    <property type="match status" value="1"/>
</dbReference>
<evidence type="ECO:0000256" key="2">
    <source>
        <dbReference type="ARBA" id="ARBA00022801"/>
    </source>
</evidence>